<dbReference type="RefSeq" id="XP_026014599.1">
    <property type="nucleotide sequence ID" value="XM_026158814.1"/>
</dbReference>
<keyword evidence="13" id="KW-1185">Reference proteome</keyword>
<dbReference type="InterPro" id="IPR047164">
    <property type="entry name" value="OX2G-like"/>
</dbReference>
<dbReference type="Pfam" id="PF07686">
    <property type="entry name" value="V-set"/>
    <property type="match status" value="2"/>
</dbReference>
<evidence type="ECO:0000256" key="4">
    <source>
        <dbReference type="ARBA" id="ARBA00022989"/>
    </source>
</evidence>
<organism evidence="12 13">
    <name type="scientific">Astatotilapia calliptera</name>
    <name type="common">Eastern happy</name>
    <name type="synonym">Chromis callipterus</name>
    <dbReference type="NCBI Taxonomy" id="8154"/>
    <lineage>
        <taxon>Eukaryota</taxon>
        <taxon>Metazoa</taxon>
        <taxon>Chordata</taxon>
        <taxon>Craniata</taxon>
        <taxon>Vertebrata</taxon>
        <taxon>Euteleostomi</taxon>
        <taxon>Actinopterygii</taxon>
        <taxon>Neopterygii</taxon>
        <taxon>Teleostei</taxon>
        <taxon>Neoteleostei</taxon>
        <taxon>Acanthomorphata</taxon>
        <taxon>Ovalentaria</taxon>
        <taxon>Cichlomorphae</taxon>
        <taxon>Cichliformes</taxon>
        <taxon>Cichlidae</taxon>
        <taxon>African cichlids</taxon>
        <taxon>Pseudocrenilabrinae</taxon>
        <taxon>Haplochromini</taxon>
        <taxon>Astatotilapia</taxon>
    </lineage>
</organism>
<evidence type="ECO:0000256" key="7">
    <source>
        <dbReference type="ARBA" id="ARBA00023180"/>
    </source>
</evidence>
<proteinExistence type="predicted"/>
<evidence type="ECO:0000256" key="6">
    <source>
        <dbReference type="ARBA" id="ARBA00023157"/>
    </source>
</evidence>
<evidence type="ECO:0000256" key="2">
    <source>
        <dbReference type="ARBA" id="ARBA00022692"/>
    </source>
</evidence>
<feature type="chain" id="PRO_5044249746" description="Ig-like domain-containing protein" evidence="10">
    <location>
        <begin position="25"/>
        <end position="445"/>
    </location>
</feature>
<keyword evidence="6" id="KW-1015">Disulfide bond</keyword>
<keyword evidence="5 9" id="KW-0472">Membrane</keyword>
<accession>A0A3P8R5E6</accession>
<evidence type="ECO:0000256" key="10">
    <source>
        <dbReference type="SAM" id="SignalP"/>
    </source>
</evidence>
<dbReference type="GO" id="GO:0016020">
    <property type="term" value="C:membrane"/>
    <property type="evidence" value="ECO:0007669"/>
    <property type="project" value="UniProtKB-SubCell"/>
</dbReference>
<reference evidence="12" key="1">
    <citation type="submission" date="2018-05" db="EMBL/GenBank/DDBJ databases">
        <authorList>
            <person name="Datahose"/>
        </authorList>
    </citation>
    <scope>NUCLEOTIDE SEQUENCE</scope>
</reference>
<comment type="subcellular location">
    <subcellularLocation>
        <location evidence="1">Membrane</location>
        <topology evidence="1">Single-pass membrane protein</topology>
    </subcellularLocation>
</comment>
<dbReference type="GeneTree" id="ENSGT00940000164706"/>
<dbReference type="Proteomes" id="UP000265100">
    <property type="component" value="Chromosome 23"/>
</dbReference>
<evidence type="ECO:0000256" key="8">
    <source>
        <dbReference type="ARBA" id="ARBA00023319"/>
    </source>
</evidence>
<feature type="domain" description="Ig-like" evidence="11">
    <location>
        <begin position="17"/>
        <end position="112"/>
    </location>
</feature>
<dbReference type="InterPro" id="IPR013162">
    <property type="entry name" value="CD80_C2-set"/>
</dbReference>
<evidence type="ECO:0000313" key="12">
    <source>
        <dbReference type="Ensembl" id="ENSACLP00000036704.2"/>
    </source>
</evidence>
<dbReference type="RefSeq" id="XP_026014598.1">
    <property type="nucleotide sequence ID" value="XM_026158813.1"/>
</dbReference>
<dbReference type="InterPro" id="IPR003599">
    <property type="entry name" value="Ig_sub"/>
</dbReference>
<protein>
    <recommendedName>
        <fullName evidence="11">Ig-like domain-containing protein</fullName>
    </recommendedName>
</protein>
<keyword evidence="2 9" id="KW-0812">Transmembrane</keyword>
<evidence type="ECO:0000259" key="11">
    <source>
        <dbReference type="PROSITE" id="PS50835"/>
    </source>
</evidence>
<feature type="domain" description="Ig-like" evidence="11">
    <location>
        <begin position="118"/>
        <end position="239"/>
    </location>
</feature>
<dbReference type="InterPro" id="IPR013783">
    <property type="entry name" value="Ig-like_fold"/>
</dbReference>
<dbReference type="Gene3D" id="2.60.40.10">
    <property type="entry name" value="Immunoglobulins"/>
    <property type="match status" value="3"/>
</dbReference>
<keyword evidence="4 9" id="KW-1133">Transmembrane helix</keyword>
<dbReference type="InterPro" id="IPR007110">
    <property type="entry name" value="Ig-like_dom"/>
</dbReference>
<sequence length="445" mass="48678">MCGSSIPLRLLLWIVGAAVSTTQGKVLGPANLTAEAGRPLLLGCNITTEPGDMVYQVRWLNKHHKLILAYEQGTSPHISHQDQNVQLTVSHHNASYITFTKVQAADSGCYHCIFDVYPKGTQQGLACFNIIGKVHFDGNKTAISGKPTTLSCWYSLPGRVRQVLWRKTAEQGDTTTVGSVAEGNHYKIEEQFKGQVSLSRTLGHTELTIKAVRMEDEACYTCEFHTYPDGTRAATTCLSVYVLPKPEVSQVTSPSGITEANCTAKSRPAAEIMWNVGSDNRTLGPPFSSAYEQGDGTTIVTSTLLFQSGLFSDLSIKCIVHHPGLNKPLLMSLNTNMGPAMVILISVCGVAAVLLLCLCVCLCKCFICTDENILAFMDCDIPNQPPRTTVAQLLLQGLTDKTCFLFKVKPNYFVICNFENEQKGGKIIECLYIKEVDHISLPLTF</sequence>
<dbReference type="PANTHER" id="PTHR46841">
    <property type="entry name" value="OX-2 MEMBRANE GLYCOPROTEIN"/>
    <property type="match status" value="1"/>
</dbReference>
<dbReference type="Pfam" id="PF08205">
    <property type="entry name" value="C2-set_2"/>
    <property type="match status" value="1"/>
</dbReference>
<evidence type="ECO:0000256" key="9">
    <source>
        <dbReference type="SAM" id="Phobius"/>
    </source>
</evidence>
<keyword evidence="8" id="KW-0393">Immunoglobulin domain</keyword>
<dbReference type="GeneID" id="113016188"/>
<evidence type="ECO:0000256" key="1">
    <source>
        <dbReference type="ARBA" id="ARBA00004167"/>
    </source>
</evidence>
<evidence type="ECO:0000256" key="3">
    <source>
        <dbReference type="ARBA" id="ARBA00022729"/>
    </source>
</evidence>
<feature type="signal peptide" evidence="10">
    <location>
        <begin position="1"/>
        <end position="24"/>
    </location>
</feature>
<reference evidence="12" key="3">
    <citation type="submission" date="2025-09" db="UniProtKB">
        <authorList>
            <consortium name="Ensembl"/>
        </authorList>
    </citation>
    <scope>IDENTIFICATION</scope>
</reference>
<evidence type="ECO:0000313" key="13">
    <source>
        <dbReference type="Proteomes" id="UP000265100"/>
    </source>
</evidence>
<dbReference type="SMART" id="SM00409">
    <property type="entry name" value="IG"/>
    <property type="match status" value="2"/>
</dbReference>
<dbReference type="InterPro" id="IPR013106">
    <property type="entry name" value="Ig_V-set"/>
</dbReference>
<dbReference type="PROSITE" id="PS50835">
    <property type="entry name" value="IG_LIKE"/>
    <property type="match status" value="2"/>
</dbReference>
<reference evidence="12" key="2">
    <citation type="submission" date="2025-08" db="UniProtKB">
        <authorList>
            <consortium name="Ensembl"/>
        </authorList>
    </citation>
    <scope>IDENTIFICATION</scope>
</reference>
<dbReference type="SUPFAM" id="SSF48726">
    <property type="entry name" value="Immunoglobulin"/>
    <property type="match status" value="3"/>
</dbReference>
<keyword evidence="3 10" id="KW-0732">Signal</keyword>
<dbReference type="Ensembl" id="ENSACLT00000037576.2">
    <property type="protein sequence ID" value="ENSACLP00000036704.2"/>
    <property type="gene ID" value="ENSACLG00000024843.2"/>
</dbReference>
<feature type="transmembrane region" description="Helical" evidence="9">
    <location>
        <begin position="340"/>
        <end position="367"/>
    </location>
</feature>
<keyword evidence="7" id="KW-0325">Glycoprotein</keyword>
<dbReference type="GO" id="GO:0098632">
    <property type="term" value="F:cell-cell adhesion mediator activity"/>
    <property type="evidence" value="ECO:0007669"/>
    <property type="project" value="InterPro"/>
</dbReference>
<dbReference type="Bgee" id="ENSACLG00000024843">
    <property type="expression patterns" value="Expressed in ovary and 4 other cell types or tissues"/>
</dbReference>
<evidence type="ECO:0000256" key="5">
    <source>
        <dbReference type="ARBA" id="ARBA00023136"/>
    </source>
</evidence>
<name>A0A3P8R5E6_ASTCA</name>
<dbReference type="PANTHER" id="PTHR46841:SF4">
    <property type="entry name" value="SC:D189"/>
    <property type="match status" value="1"/>
</dbReference>
<dbReference type="AlphaFoldDB" id="A0A3P8R5E6"/>
<dbReference type="InterPro" id="IPR036179">
    <property type="entry name" value="Ig-like_dom_sf"/>
</dbReference>